<dbReference type="EMBL" id="LAZR01017431">
    <property type="protein sequence ID" value="KKM00449.1"/>
    <property type="molecule type" value="Genomic_DNA"/>
</dbReference>
<comment type="caution">
    <text evidence="2">The sequence shown here is derived from an EMBL/GenBank/DDBJ whole genome shotgun (WGS) entry which is preliminary data.</text>
</comment>
<gene>
    <name evidence="2" type="ORF">LCGC14_1804340</name>
</gene>
<evidence type="ECO:0000313" key="2">
    <source>
        <dbReference type="EMBL" id="KKM00449.1"/>
    </source>
</evidence>
<evidence type="ECO:0000259" key="1">
    <source>
        <dbReference type="Pfam" id="PF09643"/>
    </source>
</evidence>
<dbReference type="InterPro" id="IPR023385">
    <property type="entry name" value="YopX-like_C"/>
</dbReference>
<reference evidence="2" key="1">
    <citation type="journal article" date="2015" name="Nature">
        <title>Complex archaea that bridge the gap between prokaryotes and eukaryotes.</title>
        <authorList>
            <person name="Spang A."/>
            <person name="Saw J.H."/>
            <person name="Jorgensen S.L."/>
            <person name="Zaremba-Niedzwiedzka K."/>
            <person name="Martijn J."/>
            <person name="Lind A.E."/>
            <person name="van Eijk R."/>
            <person name="Schleper C."/>
            <person name="Guy L."/>
            <person name="Ettema T.J."/>
        </authorList>
    </citation>
    <scope>NUCLEOTIDE SEQUENCE</scope>
</reference>
<accession>A0A0F9GNR4</accession>
<dbReference type="Gene3D" id="2.30.30.290">
    <property type="entry name" value="YopX-like domains"/>
    <property type="match status" value="1"/>
</dbReference>
<sequence length="132" mass="14950">MSSPGKYRGWDTRQKVMYSAEEMGQDQLTLSVDGRGFINVSGRSTKLSTFCTHIIPMQYTGKHDNDGKDICAGDICRNGDWEEDAHAWNYRIEEVIWDSCNAGWLGWNDTERGCCCKVIGNIHQNPELLEGK</sequence>
<feature type="domain" description="YopX protein" evidence="1">
    <location>
        <begin position="6"/>
        <end position="130"/>
    </location>
</feature>
<protein>
    <recommendedName>
        <fullName evidence="1">YopX protein domain-containing protein</fullName>
    </recommendedName>
</protein>
<name>A0A0F9GNR4_9ZZZZ</name>
<dbReference type="SUPFAM" id="SSF159006">
    <property type="entry name" value="YopX-like"/>
    <property type="match status" value="1"/>
</dbReference>
<dbReference type="InterPro" id="IPR019096">
    <property type="entry name" value="YopX_protein"/>
</dbReference>
<dbReference type="AlphaFoldDB" id="A0A0F9GNR4"/>
<dbReference type="Pfam" id="PF09643">
    <property type="entry name" value="YopX"/>
    <property type="match status" value="1"/>
</dbReference>
<proteinExistence type="predicted"/>
<organism evidence="2">
    <name type="scientific">marine sediment metagenome</name>
    <dbReference type="NCBI Taxonomy" id="412755"/>
    <lineage>
        <taxon>unclassified sequences</taxon>
        <taxon>metagenomes</taxon>
        <taxon>ecological metagenomes</taxon>
    </lineage>
</organism>